<comment type="caution">
    <text evidence="8">The sequence shown here is derived from an EMBL/GenBank/DDBJ whole genome shotgun (WGS) entry which is preliminary data.</text>
</comment>
<evidence type="ECO:0000313" key="9">
    <source>
        <dbReference type="Proteomes" id="UP000308133"/>
    </source>
</evidence>
<dbReference type="InterPro" id="IPR052337">
    <property type="entry name" value="SAT4-like"/>
</dbReference>
<comment type="subcellular location">
    <subcellularLocation>
        <location evidence="1">Membrane</location>
        <topology evidence="1">Multi-pass membrane protein</topology>
    </subcellularLocation>
</comment>
<evidence type="ECO:0000256" key="6">
    <source>
        <dbReference type="SAM" id="Phobius"/>
    </source>
</evidence>
<evidence type="ECO:0000256" key="2">
    <source>
        <dbReference type="ARBA" id="ARBA00022692"/>
    </source>
</evidence>
<organism evidence="8 9">
    <name type="scientific">Elsinoe australis</name>
    <dbReference type="NCBI Taxonomy" id="40998"/>
    <lineage>
        <taxon>Eukaryota</taxon>
        <taxon>Fungi</taxon>
        <taxon>Dikarya</taxon>
        <taxon>Ascomycota</taxon>
        <taxon>Pezizomycotina</taxon>
        <taxon>Dothideomycetes</taxon>
        <taxon>Dothideomycetidae</taxon>
        <taxon>Myriangiales</taxon>
        <taxon>Elsinoaceae</taxon>
        <taxon>Elsinoe</taxon>
    </lineage>
</organism>
<feature type="transmembrane region" description="Helical" evidence="6">
    <location>
        <begin position="50"/>
        <end position="72"/>
    </location>
</feature>
<dbReference type="AlphaFoldDB" id="A0A4U7B0B6"/>
<evidence type="ECO:0000256" key="4">
    <source>
        <dbReference type="ARBA" id="ARBA00023136"/>
    </source>
</evidence>
<reference evidence="8 9" key="1">
    <citation type="submission" date="2018-02" db="EMBL/GenBank/DDBJ databases">
        <title>Draft genome sequences of Elsinoe sp., causing black scab on jojoba.</title>
        <authorList>
            <person name="Stodart B."/>
            <person name="Jeffress S."/>
            <person name="Ash G."/>
            <person name="Arun Chinnappa K."/>
        </authorList>
    </citation>
    <scope>NUCLEOTIDE SEQUENCE [LARGE SCALE GENOMIC DNA]</scope>
    <source>
        <strain evidence="8 9">Hillstone_2</strain>
    </source>
</reference>
<accession>A0A4U7B0B6</accession>
<feature type="transmembrane region" description="Helical" evidence="6">
    <location>
        <begin position="247"/>
        <end position="268"/>
    </location>
</feature>
<sequence length="397" mass="43441">MDDHGSGGKLSAKIIVFISFLAFVLPVASVAVGLRTWVRIRITKSFGKDDYTLVFSHIVNFICAGFWMNVYIRQKDYEPRSAELFDALATSYLVAFACYIVASLFIKFAIGFFFLRIAQNPWQKYVVFIPLGIYSTSIFVTIFIVLFRCGTPIDAFAIIGSDSCRIAASIAQPLGLNNATLNALCDWIFAAIPVHMLLTSRRMRSSSRISICIIISLAIAGSIVSLIRIPYFVGSTFGPGAIESTPAILFLSIMETAVGTIAISLATLKPLLRMLRPTVDVPENIKARDILAEGRAPPGASDWLYTACMTKTDASKRVDMLNLRGLGILPDVTLDGTNASRDDEEASLPVRPQRVQMTMVQISRHTTLFPPIGEVLSEATRSGSECSYTKSPYACGT</sequence>
<dbReference type="Proteomes" id="UP000308133">
    <property type="component" value="Unassembled WGS sequence"/>
</dbReference>
<proteinExistence type="inferred from homology"/>
<keyword evidence="4 6" id="KW-0472">Membrane</keyword>
<feature type="transmembrane region" description="Helical" evidence="6">
    <location>
        <begin position="209"/>
        <end position="227"/>
    </location>
</feature>
<feature type="transmembrane region" description="Helical" evidence="6">
    <location>
        <begin position="92"/>
        <end position="115"/>
    </location>
</feature>
<evidence type="ECO:0000256" key="1">
    <source>
        <dbReference type="ARBA" id="ARBA00004141"/>
    </source>
</evidence>
<feature type="transmembrane region" description="Helical" evidence="6">
    <location>
        <begin position="127"/>
        <end position="147"/>
    </location>
</feature>
<keyword evidence="2 6" id="KW-0812">Transmembrane</keyword>
<dbReference type="Pfam" id="PF20684">
    <property type="entry name" value="Fung_rhodopsin"/>
    <property type="match status" value="1"/>
</dbReference>
<evidence type="ECO:0000259" key="7">
    <source>
        <dbReference type="Pfam" id="PF20684"/>
    </source>
</evidence>
<evidence type="ECO:0000256" key="5">
    <source>
        <dbReference type="ARBA" id="ARBA00038359"/>
    </source>
</evidence>
<dbReference type="PANTHER" id="PTHR33048">
    <property type="entry name" value="PTH11-LIKE INTEGRAL MEMBRANE PROTEIN (AFU_ORTHOLOGUE AFUA_5G11245)"/>
    <property type="match status" value="1"/>
</dbReference>
<feature type="transmembrane region" description="Helical" evidence="6">
    <location>
        <begin position="14"/>
        <end position="38"/>
    </location>
</feature>
<keyword evidence="3 6" id="KW-1133">Transmembrane helix</keyword>
<dbReference type="InterPro" id="IPR049326">
    <property type="entry name" value="Rhodopsin_dom_fungi"/>
</dbReference>
<protein>
    <recommendedName>
        <fullName evidence="7">Rhodopsin domain-containing protein</fullName>
    </recommendedName>
</protein>
<dbReference type="PANTHER" id="PTHR33048:SF96">
    <property type="entry name" value="INTEGRAL MEMBRANE PROTEIN"/>
    <property type="match status" value="1"/>
</dbReference>
<name>A0A4U7B0B6_9PEZI</name>
<gene>
    <name evidence="8" type="ORF">C1H76_7145</name>
</gene>
<dbReference type="EMBL" id="PTQR01000086">
    <property type="protein sequence ID" value="TKX20757.1"/>
    <property type="molecule type" value="Genomic_DNA"/>
</dbReference>
<evidence type="ECO:0000313" key="8">
    <source>
        <dbReference type="EMBL" id="TKX20757.1"/>
    </source>
</evidence>
<comment type="similarity">
    <text evidence="5">Belongs to the SAT4 family.</text>
</comment>
<feature type="domain" description="Rhodopsin" evidence="7">
    <location>
        <begin position="34"/>
        <end position="273"/>
    </location>
</feature>
<evidence type="ECO:0000256" key="3">
    <source>
        <dbReference type="ARBA" id="ARBA00022989"/>
    </source>
</evidence>
<dbReference type="GO" id="GO:0016020">
    <property type="term" value="C:membrane"/>
    <property type="evidence" value="ECO:0007669"/>
    <property type="project" value="UniProtKB-SubCell"/>
</dbReference>